<gene>
    <name evidence="1" type="primary">TNKS1BP1</name>
</gene>
<organism evidence="1">
    <name type="scientific">Ovis aries</name>
    <name type="common">Sheep</name>
    <dbReference type="NCBI Taxonomy" id="9940"/>
    <lineage>
        <taxon>Eukaryota</taxon>
        <taxon>Metazoa</taxon>
        <taxon>Chordata</taxon>
        <taxon>Craniata</taxon>
        <taxon>Vertebrata</taxon>
        <taxon>Euteleostomi</taxon>
        <taxon>Mammalia</taxon>
        <taxon>Eutheria</taxon>
        <taxon>Laurasiatheria</taxon>
        <taxon>Artiodactyla</taxon>
        <taxon>Ruminantia</taxon>
        <taxon>Pecora</taxon>
        <taxon>Bovidae</taxon>
        <taxon>Caprinae</taxon>
        <taxon>Ovis</taxon>
    </lineage>
</organism>
<reference evidence="1" key="1">
    <citation type="submission" date="2020-11" db="EMBL/GenBank/DDBJ databases">
        <authorList>
            <person name="Davenport K.M."/>
            <person name="Bickhart D.M."/>
            <person name="Smith T.P.L."/>
            <person name="Murdoch B.M."/>
            <person name="Rosen B.D."/>
        </authorList>
    </citation>
    <scope>NUCLEOTIDE SEQUENCE [LARGE SCALE GENOMIC DNA]</scope>
    <source>
        <strain evidence="1">OAR_USU_Benz2616</strain>
    </source>
</reference>
<accession>A0AC11DAG2</accession>
<sequence length="1786" mass="185282">MQESAPREGAAMASPAPRQPDEELVSAGSEPGDHRAKPPVKPKPRALPGKPALPAKPSLLVPIGPRPPRGPLAELPSARKMNMLAGPQPYGGNKRPLPFAPRPAAEALAGGEGTREPGKEEPGKEETPPLTPPARCAAPGGVRKAPLPFRPAPERFAAPTVEEILAKMDQPRKEGPASPDRLWGSRLTFNHDGSSRYGPRSYGMAPGPRDDAGTLSKEWSQEGPAGSPADCPEEPSETPEQRKCPSDLAFNGDLAQPAISEPVTDVLKPWVPPGPGLTLENGGTPGLGLPTEALGSGPKSPHLDSLEGGSPLHPHRPEAQSPAAPRPPSLPPETLGSPAAGLPKEGSHHLPASPGVPAVAAPEAPRPGSPMVRELTGHSSPEQSPATAPQPLTEAGELPDLPRTFASGDGAAPGSEDRPAGGLAQRRFSEGVLRPPGPGREQLGGSLVTLPQAQGSPSALDHPLGSGTESSWSLSHSFEWTFPTRPTGLGVWRLDSPPPSPITEAAEAAEAAEAGDGAVSACEEAENWAASTREEAGGGAAEARDGATSTQEEPGGGAASTREEAGGGAAFTREDPGDWAVSTCEEAGGGAAEAVEARDGAVSTQEEAGGGATSICEEARDWPASTREEGVSQPGPGSPLAAEGPGRSASRGPGEDPGSSQSPVGGGEDHSLESSPTAGDPPGPALLQVEIHGEREPPPPAQEAALRVLEPVLGQEQPVPPDQPCVLFVDAPKPGQALSVEEDPLALALAETTRPRTAVQDPRRASPEPTGPESSSQWLDDLLASPPPTARRGAPSELKGAPTPSACSEGLLGWAQKDLRSEFGIAGGPHPGGLRPSTWSQDASRDYGLGVASPRGDPGLGERDWAGECGHGVGDGGPGEWPGRCALDREEGDREEGEVGGQDAGGAGAPAVLGAQDRVIGKPSAPQSHEVELQHWEFGKRDSRGTYSSRDAELQDQEFGKRDSRGTYSSRDAELQDQEFRKRDSLGTYSGRDAELQDQEFGKRDSLGTYSGRDASLQDWDFGKRDALGAYTSREEERQGPESGQKDLLGRYGGSQDSGQQGPGFGRSDFGRSAWVPDYSGGLPRDFGARALSAGFSLEEAQRQDTEFEKKTPGRVSPGAAGRDAGWPETAEAGGVFPTSGPQPQDGAPGQRDPGGWQGGATSREVGGLQAGGTRSPGEADREGAERGWAGDFGLGVGAQPEAAFGPGRRGWGGSFCGEAAERSPQFGIIGDDRAGGAGLSPCGQLGGGPFLPPEGAVDWTDQLGLRNLEVSSCVRAGGSGEVREDGVGQTGWAEHVGVTDAVLVHRPQSGGAEAPGRLGVGDQDWTSEDGGPSQAREGGVGQTDWSGTEAGEFLKSRERGVGQADWTPEQRDRELRPGGVDWGNSLGLRHLEVPCELDSESSQGPRGRGLDQVDWAQDSELRNVELPAEAPECGLGDLSQSPEPSVGNDDLSASGLEARGPSEARELGVGEMSRPDAEDGDPFLPPVVICPEEDGYGLQESPAFGPSPGDYLARSPPRGSQGQPGERLAAHSPEALALQELASPGPRTLSEEEGAAAGADRVEPWEPGRDPLPSWRLQPDGEASWTDAVDSTQDAAGARQGEQTPQGLPASTPSQDFSFIEDTEILDSAMYRSRANLGRKRGHRAPAIRPGGTLGLSEAAASDARLFQDSTEPRASQAPSSDEEVVEEPQNRRTRVTKGLKVSLFPGLSPSALKAKLRSRNRSADEGEPSEGKAGQKELMQRSKSCKGPGLGKPHALPPKPDKSSGSEGSSPNWLQALKLKKKKV</sequence>
<evidence type="ECO:0000313" key="1">
    <source>
        <dbReference type="Ensembl" id="ENSOARP00020042827.1"/>
    </source>
</evidence>
<protein>
    <submittedName>
        <fullName evidence="1">Tankyrase 1 binding protein 1</fullName>
    </submittedName>
</protein>
<reference evidence="1" key="3">
    <citation type="submission" date="2025-09" db="UniProtKB">
        <authorList>
            <consortium name="Ensembl"/>
        </authorList>
    </citation>
    <scope>IDENTIFICATION</scope>
</reference>
<dbReference type="Ensembl" id="ENSOART00020046384.1">
    <property type="protein sequence ID" value="ENSOARP00020042827.1"/>
    <property type="gene ID" value="ENSOARG00020011108.2"/>
</dbReference>
<name>A0AC11DAG2_SHEEP</name>
<proteinExistence type="predicted"/>
<reference evidence="1" key="2">
    <citation type="submission" date="2025-08" db="UniProtKB">
        <authorList>
            <consortium name="Ensembl"/>
        </authorList>
    </citation>
    <scope>IDENTIFICATION</scope>
</reference>